<feature type="region of interest" description="Disordered" evidence="8">
    <location>
        <begin position="300"/>
        <end position="745"/>
    </location>
</feature>
<dbReference type="InterPro" id="IPR040524">
    <property type="entry name" value="HECW1_helix"/>
</dbReference>
<dbReference type="PROSITE" id="PS50237">
    <property type="entry name" value="HECT"/>
    <property type="match status" value="1"/>
</dbReference>
<dbReference type="GO" id="GO:0016567">
    <property type="term" value="P:protein ubiquitination"/>
    <property type="evidence" value="ECO:0007669"/>
    <property type="project" value="UniProtKB-UniPathway"/>
</dbReference>
<dbReference type="Pfam" id="PF00168">
    <property type="entry name" value="C2"/>
    <property type="match status" value="1"/>
</dbReference>
<dbReference type="SUPFAM" id="SSF51045">
    <property type="entry name" value="WW domain"/>
    <property type="match status" value="2"/>
</dbReference>
<dbReference type="CDD" id="cd08691">
    <property type="entry name" value="C2_NEDL1-like"/>
    <property type="match status" value="1"/>
</dbReference>
<dbReference type="PROSITE" id="PS01159">
    <property type="entry name" value="WW_DOMAIN_1"/>
    <property type="match status" value="2"/>
</dbReference>
<dbReference type="GO" id="GO:0016874">
    <property type="term" value="F:ligase activity"/>
    <property type="evidence" value="ECO:0007669"/>
    <property type="project" value="UniProtKB-KW"/>
</dbReference>
<evidence type="ECO:0000256" key="6">
    <source>
        <dbReference type="ARBA" id="ARBA00022786"/>
    </source>
</evidence>
<feature type="compositionally biased region" description="Low complexity" evidence="8">
    <location>
        <begin position="464"/>
        <end position="476"/>
    </location>
</feature>
<keyword evidence="5" id="KW-0677">Repeat</keyword>
<feature type="domain" description="HECT" evidence="11">
    <location>
        <begin position="1349"/>
        <end position="1685"/>
    </location>
</feature>
<dbReference type="Gene3D" id="2.60.40.150">
    <property type="entry name" value="C2 domain"/>
    <property type="match status" value="1"/>
</dbReference>
<feature type="compositionally biased region" description="Low complexity" evidence="8">
    <location>
        <begin position="405"/>
        <end position="415"/>
    </location>
</feature>
<dbReference type="GO" id="GO:0006511">
    <property type="term" value="P:ubiquitin-dependent protein catabolic process"/>
    <property type="evidence" value="ECO:0007669"/>
    <property type="project" value="TreeGrafter"/>
</dbReference>
<evidence type="ECO:0000256" key="4">
    <source>
        <dbReference type="ARBA" id="ARBA00022679"/>
    </source>
</evidence>
<feature type="region of interest" description="Disordered" evidence="8">
    <location>
        <begin position="1140"/>
        <end position="1183"/>
    </location>
</feature>
<feature type="non-terminal residue" evidence="12">
    <location>
        <position position="1"/>
    </location>
</feature>
<dbReference type="GO" id="GO:0005737">
    <property type="term" value="C:cytoplasm"/>
    <property type="evidence" value="ECO:0007669"/>
    <property type="project" value="UniProtKB-ARBA"/>
</dbReference>
<dbReference type="PANTHER" id="PTHR11254">
    <property type="entry name" value="HECT DOMAIN UBIQUITIN-PROTEIN LIGASE"/>
    <property type="match status" value="1"/>
</dbReference>
<feature type="compositionally biased region" description="Basic and acidic residues" evidence="8">
    <location>
        <begin position="591"/>
        <end position="608"/>
    </location>
</feature>
<keyword evidence="4" id="KW-0808">Transferase</keyword>
<feature type="compositionally biased region" description="Basic and acidic residues" evidence="8">
    <location>
        <begin position="674"/>
        <end position="687"/>
    </location>
</feature>
<evidence type="ECO:0000313" key="12">
    <source>
        <dbReference type="EMBL" id="JAR88756.1"/>
    </source>
</evidence>
<dbReference type="GO" id="GO:0061630">
    <property type="term" value="F:ubiquitin protein ligase activity"/>
    <property type="evidence" value="ECO:0007669"/>
    <property type="project" value="UniProtKB-EC"/>
</dbReference>
<dbReference type="Pfam" id="PF00397">
    <property type="entry name" value="WW"/>
    <property type="match status" value="1"/>
</dbReference>
<dbReference type="InterPro" id="IPR037795">
    <property type="entry name" value="C2_HECW"/>
</dbReference>
<evidence type="ECO:0000256" key="1">
    <source>
        <dbReference type="ARBA" id="ARBA00000885"/>
    </source>
</evidence>
<reference evidence="12" key="1">
    <citation type="journal article" date="2018" name="PLoS Negl. Trop. Dis.">
        <title>Sialome diversity of ticks revealed by RNAseq of single tick salivary glands.</title>
        <authorList>
            <person name="Perner J."/>
            <person name="Kropackova S."/>
            <person name="Kopacek P."/>
            <person name="Ribeiro J.M."/>
        </authorList>
    </citation>
    <scope>NUCLEOTIDE SEQUENCE</scope>
    <source>
        <strain evidence="12">Siblings of single egg batch collected in Ceske Budejovice</strain>
        <tissue evidence="12">Salivary glands</tissue>
    </source>
</reference>
<evidence type="ECO:0000259" key="10">
    <source>
        <dbReference type="PROSITE" id="PS50020"/>
    </source>
</evidence>
<feature type="region of interest" description="Disordered" evidence="8">
    <location>
        <begin position="1264"/>
        <end position="1295"/>
    </location>
</feature>
<dbReference type="SMART" id="SM00239">
    <property type="entry name" value="C2"/>
    <property type="match status" value="1"/>
</dbReference>
<dbReference type="GO" id="GO:0048814">
    <property type="term" value="P:regulation of dendrite morphogenesis"/>
    <property type="evidence" value="ECO:0007669"/>
    <property type="project" value="TreeGrafter"/>
</dbReference>
<dbReference type="InterPro" id="IPR036020">
    <property type="entry name" value="WW_dom_sf"/>
</dbReference>
<dbReference type="PROSITE" id="PS50020">
    <property type="entry name" value="WW_DOMAIN_2"/>
    <property type="match status" value="2"/>
</dbReference>
<dbReference type="EMBL" id="GEGO01006648">
    <property type="protein sequence ID" value="JAR88756.1"/>
    <property type="molecule type" value="Transcribed_RNA"/>
</dbReference>
<feature type="compositionally biased region" description="Polar residues" evidence="8">
    <location>
        <begin position="330"/>
        <end position="340"/>
    </location>
</feature>
<feature type="compositionally biased region" description="Low complexity" evidence="8">
    <location>
        <begin position="346"/>
        <end position="358"/>
    </location>
</feature>
<dbReference type="Gene3D" id="2.60.40.2840">
    <property type="match status" value="1"/>
</dbReference>
<organism evidence="12">
    <name type="scientific">Ixodes ricinus</name>
    <name type="common">Common tick</name>
    <name type="synonym">Acarus ricinus</name>
    <dbReference type="NCBI Taxonomy" id="34613"/>
    <lineage>
        <taxon>Eukaryota</taxon>
        <taxon>Metazoa</taxon>
        <taxon>Ecdysozoa</taxon>
        <taxon>Arthropoda</taxon>
        <taxon>Chelicerata</taxon>
        <taxon>Arachnida</taxon>
        <taxon>Acari</taxon>
        <taxon>Parasitiformes</taxon>
        <taxon>Ixodida</taxon>
        <taxon>Ixodoidea</taxon>
        <taxon>Ixodidae</taxon>
        <taxon>Ixodinae</taxon>
        <taxon>Ixodes</taxon>
    </lineage>
</organism>
<feature type="domain" description="WW" evidence="10">
    <location>
        <begin position="870"/>
        <end position="903"/>
    </location>
</feature>
<dbReference type="Pfam" id="PF18436">
    <property type="entry name" value="HECW1_helix"/>
    <property type="match status" value="1"/>
</dbReference>
<proteinExistence type="predicted"/>
<feature type="active site" description="Glycyl thioester intermediate" evidence="7">
    <location>
        <position position="1653"/>
    </location>
</feature>
<dbReference type="PROSITE" id="PS50004">
    <property type="entry name" value="C2"/>
    <property type="match status" value="1"/>
</dbReference>
<dbReference type="FunFam" id="2.60.40.150:FF:000537">
    <property type="entry name" value="E3 ubiquitin ligase, putative"/>
    <property type="match status" value="1"/>
</dbReference>
<dbReference type="InterPro" id="IPR035983">
    <property type="entry name" value="Hect_E3_ubiquitin_ligase"/>
</dbReference>
<feature type="compositionally biased region" description="Low complexity" evidence="8">
    <location>
        <begin position="502"/>
        <end position="518"/>
    </location>
</feature>
<dbReference type="GO" id="GO:0009966">
    <property type="term" value="P:regulation of signal transduction"/>
    <property type="evidence" value="ECO:0007669"/>
    <property type="project" value="UniProtKB-ARBA"/>
</dbReference>
<evidence type="ECO:0000256" key="5">
    <source>
        <dbReference type="ARBA" id="ARBA00022737"/>
    </source>
</evidence>
<dbReference type="InterPro" id="IPR035892">
    <property type="entry name" value="C2_domain_sf"/>
</dbReference>
<feature type="compositionally biased region" description="Low complexity" evidence="8">
    <location>
        <begin position="1267"/>
        <end position="1278"/>
    </location>
</feature>
<dbReference type="FunFam" id="3.30.2410.10:FF:000002">
    <property type="entry name" value="E3 ubiquitin-protein ligase HECW2"/>
    <property type="match status" value="1"/>
</dbReference>
<protein>
    <recommendedName>
        <fullName evidence="3">HECT-type E3 ubiquitin transferase</fullName>
        <ecNumber evidence="3">2.3.2.26</ecNumber>
    </recommendedName>
</protein>
<dbReference type="FunFam" id="3.90.1750.10:FF:000036">
    <property type="entry name" value="E3 ubiquitin-protein ligase HECW2"/>
    <property type="match status" value="1"/>
</dbReference>
<evidence type="ECO:0000256" key="3">
    <source>
        <dbReference type="ARBA" id="ARBA00012485"/>
    </source>
</evidence>
<dbReference type="CDD" id="cd00201">
    <property type="entry name" value="WW"/>
    <property type="match status" value="2"/>
</dbReference>
<comment type="pathway">
    <text evidence="2">Protein modification; protein ubiquitination.</text>
</comment>
<sequence length="1685" mass="184462">LPALQGRSSLSVSRSQYVLGRTEAPLLVSWDIREEVSKEDWIGLYRTDETDPLHFLEHKNKRCLSNTVKGQVLWSIDCKDAFTEERTNVCFRYYHGPTGTLRAVSPVVTVCRSADTTGIMNGHGSEVLVGYSSQQIPMEMVKFYLTNLHARNLKKGMFFSPDPYVKMGIQPGLGDGVLLLPHHGQICRTGAAESTVHPSWPGQFEFIGYPSDVLEFEVKDKFARSRPIIGRFLGRLVVRIWDLLDRCSGGVPMELSYTLSNKTPPEHMTGQLFFTFVLEHGPVDPWTHIRQVHNPIYVSDVPPDPCPSGPPSSEVPPPPPSTLHQPPLTARTTSLPNGSGNHAPPTSSSSSSSSSTSSAGDPEPAPRRDAARSRSVRSNSEHGLHSPGAAPQAASRRLSQTPRPSANASSSSFANLEYMLQREAVPGTGTDLPPPLPPKQKGNPRRHHHHHHHRPLERSRALDVVRSTTEEVTSSSWKHARHREASSPGPGAGGEAVDSDGSSASLASSSAASPTATTGEEEASPPPTLPRRTVRPAVLQTTSGEAGTVGGGSARAAPLATPEQDSSLQEGAPSSLENLSGVLDALDSDEEVGRAEDERSACDFDRANSEPANLEFDAGGVASPLAGDEDNSPSPAPGGSRGASPQQSSLGDSSVDASSSQTLSASEEEEEDNAEARNFESGREQSSQRRRRQTPQRCHSDSECSFPRPRRQHNRHSHHQAHHRRRQLGAEARPDPPRLDPSSRGAFVFPVEQSGCLASSGSVPLLLPYSQSDHGSLSLGPPEEACPLGPRGALSRMRMGPEEYGRLLPVGDGLVLASVSSNRTSTVEPSPAASSVATLMNVQPQQHSNTTRLPSIPERTIRYQRVELEEPLPPHWEARIDSHGRVFYIDHLNRTTTWNRPSLSQPISVVACNELQRQQFDRRYQSIRRTMTPRMTAAAAERASAAAAAAAAVAAAASSPVATCAVGMAAVSPPPPPPPAIEEVVPGSCSSVAPSAPPAPAPAPAPAPVTPSADSLRALLRSPAVRFVTRSDFFNVLHMNDDALAAYNRSSSLKHMIAKIRRDSANFERYQHNRDLVSLLNKFADRGRELPRGWETKLDRTGKQFFIDHTARSTTFIDPRLPMDVPYLNPSRLVVPLARRRSRSAGEDDRAEAAARAGGATGGPVPPPRPPASTAGGASGVAGGGGSVPTAYNDKVVAFLRQPNILDILRERHPAIASNAALRDRVHCIRADGTAALGRLSHDLDLTILLSLFEQEIMSYIPAQYTSGSSSSHRSPRDSPQPSPQASPGLQRANVRAPAPYRRDFEAKLRNFYRKLESKGYGQGPSKLKLNIRRDHLLEDAFTKIMAASKKDLQKSRLYIGFAGEEGLDYGGPSREFFFLLSRELFNPYYGLFEYSANDTYTVQVSPMAAFVDNQHEWFRFSGRVLGLALVHQHLLDAFFTRPFYKALLRLPCSLSDLEYLDAEFHQSLVWLKENDISDMGLELSFSVVEEVAGHVLERELKPGGRSLPVSERNKKEYIERMLKWRLERGVADQTECLVRGFYEVVDSRLVSVFDARELELVIAGTAEIDTADWRKNTEYRSGYHDGHPVIQWFWLAIEKFDNERRLRLLQFVTGTSSIPYEGFAALRGSNGPRKFCIEKWGKPTSLPRAHTCFNRLDLPPYTSFDMLYEKLLLAVEESSTFGIE</sequence>
<dbReference type="Pfam" id="PF16562">
    <property type="entry name" value="HECW_N"/>
    <property type="match status" value="1"/>
</dbReference>
<dbReference type="Gene3D" id="3.30.2160.10">
    <property type="entry name" value="Hect, E3 ligase catalytic domain"/>
    <property type="match status" value="1"/>
</dbReference>
<feature type="compositionally biased region" description="Low complexity" evidence="8">
    <location>
        <begin position="648"/>
        <end position="665"/>
    </location>
</feature>
<feature type="compositionally biased region" description="Pro residues" evidence="8">
    <location>
        <begin position="302"/>
        <end position="321"/>
    </location>
</feature>
<feature type="domain" description="C2" evidence="9">
    <location>
        <begin position="123"/>
        <end position="257"/>
    </location>
</feature>
<dbReference type="InterPro" id="IPR050409">
    <property type="entry name" value="E3_ubiq-protein_ligase"/>
</dbReference>
<dbReference type="Gene3D" id="2.20.70.10">
    <property type="match status" value="2"/>
</dbReference>
<dbReference type="InterPro" id="IPR001202">
    <property type="entry name" value="WW_dom"/>
</dbReference>
<dbReference type="FunFam" id="3.30.2160.10:FF:000001">
    <property type="entry name" value="E3 ubiquitin-protein ligase NEDD4-like"/>
    <property type="match status" value="1"/>
</dbReference>
<comment type="catalytic activity">
    <reaction evidence="1">
        <text>S-ubiquitinyl-[E2 ubiquitin-conjugating enzyme]-L-cysteine + [acceptor protein]-L-lysine = [E2 ubiquitin-conjugating enzyme]-L-cysteine + N(6)-ubiquitinyl-[acceptor protein]-L-lysine.</text>
        <dbReference type="EC" id="2.3.2.26"/>
    </reaction>
</comment>
<dbReference type="EC" id="2.3.2.26" evidence="3"/>
<feature type="compositionally biased region" description="Pro residues" evidence="8">
    <location>
        <begin position="995"/>
        <end position="1009"/>
    </location>
</feature>
<keyword evidence="12" id="KW-0436">Ligase</keyword>
<dbReference type="CDD" id="cd00078">
    <property type="entry name" value="HECTc"/>
    <property type="match status" value="1"/>
</dbReference>
<feature type="compositionally biased region" description="Basic residues" evidence="8">
    <location>
        <begin position="708"/>
        <end position="727"/>
    </location>
</feature>
<dbReference type="Pfam" id="PF00632">
    <property type="entry name" value="HECT"/>
    <property type="match status" value="1"/>
</dbReference>
<evidence type="ECO:0000256" key="2">
    <source>
        <dbReference type="ARBA" id="ARBA00004906"/>
    </source>
</evidence>
<name>A0A147BDB9_IXORI</name>
<keyword evidence="6 7" id="KW-0833">Ubl conjugation pathway</keyword>
<feature type="domain" description="WW" evidence="10">
    <location>
        <begin position="1088"/>
        <end position="1121"/>
    </location>
</feature>
<evidence type="ECO:0000259" key="9">
    <source>
        <dbReference type="PROSITE" id="PS50004"/>
    </source>
</evidence>
<dbReference type="Gene3D" id="3.90.1750.10">
    <property type="entry name" value="Hect, E3 ligase catalytic domains"/>
    <property type="match status" value="1"/>
</dbReference>
<dbReference type="InterPro" id="IPR000569">
    <property type="entry name" value="HECT_dom"/>
</dbReference>
<evidence type="ECO:0000256" key="8">
    <source>
        <dbReference type="SAM" id="MobiDB-lite"/>
    </source>
</evidence>
<feature type="compositionally biased region" description="Basic and acidic residues" evidence="8">
    <location>
        <begin position="1144"/>
        <end position="1153"/>
    </location>
</feature>
<dbReference type="PANTHER" id="PTHR11254:SF320">
    <property type="entry name" value="HECT-TYPE E3 UBIQUITIN TRANSFERASE"/>
    <property type="match status" value="1"/>
</dbReference>
<feature type="compositionally biased region" description="Basic residues" evidence="8">
    <location>
        <begin position="442"/>
        <end position="455"/>
    </location>
</feature>
<dbReference type="SUPFAM" id="SSF56204">
    <property type="entry name" value="Hect, E3 ligase catalytic domain"/>
    <property type="match status" value="1"/>
</dbReference>
<dbReference type="SMART" id="SM00456">
    <property type="entry name" value="WW"/>
    <property type="match status" value="2"/>
</dbReference>
<accession>A0A147BDB9</accession>
<feature type="region of interest" description="Disordered" evidence="8">
    <location>
        <begin position="986"/>
        <end position="1011"/>
    </location>
</feature>
<dbReference type="UniPathway" id="UPA00143"/>
<dbReference type="Gene3D" id="3.30.2410.10">
    <property type="entry name" value="Hect, E3 ligase catalytic domain"/>
    <property type="match status" value="1"/>
</dbReference>
<evidence type="ECO:0000259" key="11">
    <source>
        <dbReference type="PROSITE" id="PS50237"/>
    </source>
</evidence>
<dbReference type="SMART" id="SM00119">
    <property type="entry name" value="HECTc"/>
    <property type="match status" value="1"/>
</dbReference>
<dbReference type="FunFam" id="3.90.1750.10:FF:000079">
    <property type="entry name" value="E3 ubiquitin-protein ligase"/>
    <property type="match status" value="1"/>
</dbReference>
<evidence type="ECO:0000256" key="7">
    <source>
        <dbReference type="PROSITE-ProRule" id="PRU00104"/>
    </source>
</evidence>
<dbReference type="SUPFAM" id="SSF49562">
    <property type="entry name" value="C2 domain (Calcium/lipid-binding domain, CaLB)"/>
    <property type="match status" value="1"/>
</dbReference>
<dbReference type="InterPro" id="IPR032348">
    <property type="entry name" value="HECW_N"/>
</dbReference>
<dbReference type="InterPro" id="IPR000008">
    <property type="entry name" value="C2_dom"/>
</dbReference>